<feature type="domain" description="RRM" evidence="8">
    <location>
        <begin position="183"/>
        <end position="261"/>
    </location>
</feature>
<comment type="caution">
    <text evidence="10">The sequence shown here is derived from an EMBL/GenBank/DDBJ whole genome shotgun (WGS) entry which is preliminary data.</text>
</comment>
<dbReference type="GO" id="GO:0008270">
    <property type="term" value="F:zinc ion binding"/>
    <property type="evidence" value="ECO:0007669"/>
    <property type="project" value="UniProtKB-KW"/>
</dbReference>
<keyword evidence="2 5" id="KW-0396">Initiation factor</keyword>
<accession>A0A4T0X5L1</accession>
<dbReference type="GO" id="GO:0003743">
    <property type="term" value="F:translation initiation factor activity"/>
    <property type="evidence" value="ECO:0007669"/>
    <property type="project" value="UniProtKB-UniRule"/>
</dbReference>
<evidence type="ECO:0000313" key="10">
    <source>
        <dbReference type="EMBL" id="TID30605.1"/>
    </source>
</evidence>
<comment type="similarity">
    <text evidence="5">Belongs to the eIF-3 subunit G family.</text>
</comment>
<evidence type="ECO:0000256" key="7">
    <source>
        <dbReference type="PROSITE-ProRule" id="PRU00176"/>
    </source>
</evidence>
<evidence type="ECO:0000256" key="6">
    <source>
        <dbReference type="PROSITE-ProRule" id="PRU00047"/>
    </source>
</evidence>
<feature type="domain" description="CCHC-type" evidence="9">
    <location>
        <begin position="119"/>
        <end position="134"/>
    </location>
</feature>
<comment type="subunit">
    <text evidence="5">Component of the eukaryotic translation initiation factor 3 (eIF-3) complex.</text>
</comment>
<dbReference type="InterPro" id="IPR036875">
    <property type="entry name" value="Znf_CCHC_sf"/>
</dbReference>
<dbReference type="Proteomes" id="UP000307173">
    <property type="component" value="Unassembled WGS sequence"/>
</dbReference>
<dbReference type="PROSITE" id="PS50102">
    <property type="entry name" value="RRM"/>
    <property type="match status" value="1"/>
</dbReference>
<dbReference type="InterPro" id="IPR000504">
    <property type="entry name" value="RRM_dom"/>
</dbReference>
<dbReference type="GO" id="GO:0005852">
    <property type="term" value="C:eukaryotic translation initiation factor 3 complex"/>
    <property type="evidence" value="ECO:0007669"/>
    <property type="project" value="UniProtKB-UniRule"/>
</dbReference>
<dbReference type="InterPro" id="IPR001878">
    <property type="entry name" value="Znf_CCHC"/>
</dbReference>
<dbReference type="GO" id="GO:0001732">
    <property type="term" value="P:formation of cytoplasmic translation initiation complex"/>
    <property type="evidence" value="ECO:0007669"/>
    <property type="project" value="UniProtKB-UniRule"/>
</dbReference>
<evidence type="ECO:0000256" key="3">
    <source>
        <dbReference type="ARBA" id="ARBA00022884"/>
    </source>
</evidence>
<keyword evidence="6" id="KW-0863">Zinc-finger</keyword>
<keyword evidence="11" id="KW-1185">Reference proteome</keyword>
<proteinExistence type="inferred from homology"/>
<dbReference type="EMBL" id="SELW01000129">
    <property type="protein sequence ID" value="TID30605.1"/>
    <property type="molecule type" value="Genomic_DNA"/>
</dbReference>
<dbReference type="InterPro" id="IPR024675">
    <property type="entry name" value="eIF3g_N"/>
</dbReference>
<evidence type="ECO:0000256" key="2">
    <source>
        <dbReference type="ARBA" id="ARBA00022540"/>
    </source>
</evidence>
<dbReference type="InterPro" id="IPR035979">
    <property type="entry name" value="RBD_domain_sf"/>
</dbReference>
<comment type="subcellular location">
    <subcellularLocation>
        <location evidence="5">Cytoplasm</location>
    </subcellularLocation>
</comment>
<keyword evidence="3 7" id="KW-0694">RNA-binding</keyword>
<protein>
    <recommendedName>
        <fullName evidence="5">Eukaryotic translation initiation factor 3 subunit G</fullName>
        <shortName evidence="5">eIF3g</shortName>
    </recommendedName>
    <alternativeName>
        <fullName evidence="5">Eukaryotic translation initiation factor 3 RNA-binding subunit</fullName>
        <shortName evidence="5">eIF-3 RNA-binding subunit</shortName>
    </alternativeName>
    <alternativeName>
        <fullName evidence="5">Translation initiation factor eIF3 p33 subunit homolog</fullName>
        <shortName evidence="5">eIF3 p33 homolog</shortName>
    </alternativeName>
</protein>
<dbReference type="InterPro" id="IPR012677">
    <property type="entry name" value="Nucleotide-bd_a/b_plait_sf"/>
</dbReference>
<dbReference type="CDD" id="cd12933">
    <property type="entry name" value="eIF3G"/>
    <property type="match status" value="1"/>
</dbReference>
<evidence type="ECO:0000256" key="4">
    <source>
        <dbReference type="ARBA" id="ARBA00022917"/>
    </source>
</evidence>
<comment type="function">
    <text evidence="5">RNA-binding component of the eukaryotic translation initiation factor 3 (eIF-3) complex, which is involved in protein synthesis of a specialized repertoire of mRNAs and, together with other initiation factors, stimulates binding of mRNA and methionyl-tRNAi to the 40S ribosome. The eIF-3 complex specifically targets and initiates translation of a subset of mRNAs involved in cell proliferation. This subunit can bind 18S rRNA.</text>
</comment>
<dbReference type="GO" id="GO:0016282">
    <property type="term" value="C:eukaryotic 43S preinitiation complex"/>
    <property type="evidence" value="ECO:0007669"/>
    <property type="project" value="UniProtKB-UniRule"/>
</dbReference>
<reference evidence="10 11" key="1">
    <citation type="journal article" date="2019" name="Front. Genet.">
        <title>Whole-Genome Sequencing of the Opportunistic Yeast Pathogen Candida inconspicua Uncovers Its Hybrid Origin.</title>
        <authorList>
            <person name="Mixao V."/>
            <person name="Hansen A.P."/>
            <person name="Saus E."/>
            <person name="Boekhout T."/>
            <person name="Lass-Florl C."/>
            <person name="Gabaldon T."/>
        </authorList>
    </citation>
    <scope>NUCLEOTIDE SEQUENCE [LARGE SCALE GENOMIC DNA]</scope>
    <source>
        <strain evidence="10 11">CBS 180</strain>
    </source>
</reference>
<dbReference type="Pfam" id="PF00076">
    <property type="entry name" value="RRM_1"/>
    <property type="match status" value="1"/>
</dbReference>
<dbReference type="SUPFAM" id="SSF54928">
    <property type="entry name" value="RNA-binding domain, RBD"/>
    <property type="match status" value="1"/>
</dbReference>
<evidence type="ECO:0000313" key="11">
    <source>
        <dbReference type="Proteomes" id="UP000307173"/>
    </source>
</evidence>
<dbReference type="PIRSF" id="PIRSF037949">
    <property type="entry name" value="Transl_init_eIF-3_RNA-bind"/>
    <property type="match status" value="1"/>
</dbReference>
<dbReference type="GO" id="GO:0033290">
    <property type="term" value="C:eukaryotic 48S preinitiation complex"/>
    <property type="evidence" value="ECO:0007669"/>
    <property type="project" value="UniProtKB-UniRule"/>
</dbReference>
<dbReference type="STRING" id="52247.A0A4T0X5L1"/>
<dbReference type="OrthoDB" id="639027at2759"/>
<dbReference type="PROSITE" id="PS50158">
    <property type="entry name" value="ZF_CCHC"/>
    <property type="match status" value="1"/>
</dbReference>
<dbReference type="AlphaFoldDB" id="A0A4T0X5L1"/>
<keyword evidence="6" id="KW-0862">Zinc</keyword>
<dbReference type="GO" id="GO:0003723">
    <property type="term" value="F:RNA binding"/>
    <property type="evidence" value="ECO:0007669"/>
    <property type="project" value="UniProtKB-UniRule"/>
</dbReference>
<dbReference type="PANTHER" id="PTHR10352">
    <property type="entry name" value="EUKARYOTIC TRANSLATION INITIATION FACTOR 3 SUBUNIT G"/>
    <property type="match status" value="1"/>
</dbReference>
<evidence type="ECO:0000259" key="9">
    <source>
        <dbReference type="PROSITE" id="PS50158"/>
    </source>
</evidence>
<evidence type="ECO:0000259" key="8">
    <source>
        <dbReference type="PROSITE" id="PS50102"/>
    </source>
</evidence>
<evidence type="ECO:0000256" key="5">
    <source>
        <dbReference type="HAMAP-Rule" id="MF_03006"/>
    </source>
</evidence>
<dbReference type="Pfam" id="PF12353">
    <property type="entry name" value="eIF3g"/>
    <property type="match status" value="1"/>
</dbReference>
<organism evidence="10 11">
    <name type="scientific">Pichia inconspicua</name>
    <dbReference type="NCBI Taxonomy" id="52247"/>
    <lineage>
        <taxon>Eukaryota</taxon>
        <taxon>Fungi</taxon>
        <taxon>Dikarya</taxon>
        <taxon>Ascomycota</taxon>
        <taxon>Saccharomycotina</taxon>
        <taxon>Pichiomycetes</taxon>
        <taxon>Pichiales</taxon>
        <taxon>Pichiaceae</taxon>
        <taxon>Pichia</taxon>
    </lineage>
</organism>
<evidence type="ECO:0000256" key="1">
    <source>
        <dbReference type="ARBA" id="ARBA00022490"/>
    </source>
</evidence>
<dbReference type="HAMAP" id="MF_03006">
    <property type="entry name" value="eIF3g"/>
    <property type="match status" value="1"/>
</dbReference>
<keyword evidence="6" id="KW-0479">Metal-binding</keyword>
<dbReference type="Gene3D" id="3.30.70.330">
    <property type="match status" value="1"/>
</dbReference>
<gene>
    <name evidence="5" type="primary">TIF35</name>
    <name evidence="10" type="ORF">CANINC_000760</name>
</gene>
<keyword evidence="4 5" id="KW-0648">Protein biosynthesis</keyword>
<dbReference type="SMART" id="SM00360">
    <property type="entry name" value="RRM"/>
    <property type="match status" value="1"/>
</dbReference>
<name>A0A4T0X5L1_9ASCO</name>
<dbReference type="SUPFAM" id="SSF57756">
    <property type="entry name" value="Retrovirus zinc finger-like domains"/>
    <property type="match status" value="1"/>
</dbReference>
<sequence length="262" mass="28585">MSSTNWADAGAELAPPEVIDNGDGTKTIISYRYNEQKKKIKVTQKVKFVKTTETVNSAIAKRLKWKKFGREAGSTVVGPDTKSTQLVGEVKLILSPTWKADTEKEKEMAKKTTTKSAFKCRVCGNTGHYTAKCPYKDTLGIDGVLKPAGTLKEETKPATFASKYKLPHMRAGASGVAPSTEVPALRISNLNAAIDRDSLEQLVSRYGPCDRVSILRNRITGEPLGVAFVNMMTKSGAEKVMEALDGKGLMNMILSVDWARPK</sequence>
<keyword evidence="1 5" id="KW-0963">Cytoplasm</keyword>
<dbReference type="InterPro" id="IPR017334">
    <property type="entry name" value="eIF3_g"/>
</dbReference>